<feature type="region of interest" description="Disordered" evidence="1">
    <location>
        <begin position="1"/>
        <end position="41"/>
    </location>
</feature>
<dbReference type="VEuPathDB" id="FungiDB:JI435_306420"/>
<dbReference type="ESTHER" id="phano-q0ugf2">
    <property type="family name" value="NLS3-Tex30"/>
</dbReference>
<dbReference type="EMBL" id="CH445338">
    <property type="protein sequence ID" value="EAT83354.2"/>
    <property type="molecule type" value="Genomic_DNA"/>
</dbReference>
<dbReference type="AlphaFoldDB" id="Q0UGF2"/>
<feature type="compositionally biased region" description="Basic and acidic residues" evidence="1">
    <location>
        <begin position="86"/>
        <end position="98"/>
    </location>
</feature>
<evidence type="ECO:0000313" key="3">
    <source>
        <dbReference type="EMBL" id="EAT83354.2"/>
    </source>
</evidence>
<dbReference type="SUPFAM" id="SSF53474">
    <property type="entry name" value="alpha/beta-Hydrolases"/>
    <property type="match status" value="1"/>
</dbReference>
<organism evidence="3 4">
    <name type="scientific">Phaeosphaeria nodorum (strain SN15 / ATCC MYA-4574 / FGSC 10173)</name>
    <name type="common">Glume blotch fungus</name>
    <name type="synonym">Parastagonospora nodorum</name>
    <dbReference type="NCBI Taxonomy" id="321614"/>
    <lineage>
        <taxon>Eukaryota</taxon>
        <taxon>Fungi</taxon>
        <taxon>Dikarya</taxon>
        <taxon>Ascomycota</taxon>
        <taxon>Pezizomycotina</taxon>
        <taxon>Dothideomycetes</taxon>
        <taxon>Pleosporomycetidae</taxon>
        <taxon>Pleosporales</taxon>
        <taxon>Pleosporineae</taxon>
        <taxon>Phaeosphaeriaceae</taxon>
        <taxon>Parastagonospora</taxon>
    </lineage>
</organism>
<proteinExistence type="predicted"/>
<sequence>MATEPGPEHSDAQEPSVVSPYDIPISPTRSGPFFSSLGNKRVKVTQSRAKFLRQDRSLVDNSRKVLSLSTRDVGKDCTHDPLGPQKHPESKPEGHDNAESAANTTSLLQTDAVDPPPTPTPTALSPAATPVSAHALETGGPTLKGMRVFNQTIDNTVRERFRCVHEKLEPALLALLHKKRIDFRPLSLEILVLGHTPNDAKPWIVVRCSRAAKRKIKSFLREDFIKNLCQGPSSCSIRFEIIVTEAFVQITSDKCDEVFTKQEDLELREVWTPRIKVFHSGEARFATMGGIIRIVDSIGEEKFYGLTAGHVLPADNLHDEGLYKGGSSTTSDDDDNYEDDEQDKSGDENENESRPSAGYSQESLVGMRNMASSTEAPILEGEDDEKSSSIGDEVHWVSLGTMSKASYSPRARNRDWALIEVNGILSGQYKCAAGYGGLIGAVRPTQDQHVTTRNTSEYHCVVQSLPARAILPSGHKFVDIHVLKLTQIAVPPVGYSGTWIVDSKQNNIWTRVYGTLVATDALGNLWMVPMTDILNDVKDEFKATEVGLVNRVEETGIDHGRPPWHVRTDQSIAAAHSAHSVATQSVYPDNGTATYRLCGTAANVKMVHIPYGRTYVRAAVTHGAPFAKKNSFEQELTQVANEMLRTWAGGWGWLGRTSEQLATRRVTRASAKADLSTAQTPAASQKFESKSRKKQKAKAKSDSTLNDPETTPEQKKRPEAKSSAQPDSLASPANYATLSITSELVKMPIQCHSYTPPTKSTSPILIFTHGAGGTLSAPAVVNFCTGFSRTSPITAFQGSMNLASRVKSFLACIHHISSGKKLALGGRSMGARAAVIAAMESAEDEVELVLVSYPLKGPKEVRSQILLDLPGKVRVLFVVGERDAMCPLDLLEEVRGEMKARSQLVVVSGADHGMHTKPARVERECGEETGRLAAEWLAGNVADAVTYVGEEG</sequence>
<evidence type="ECO:0000256" key="1">
    <source>
        <dbReference type="SAM" id="MobiDB-lite"/>
    </source>
</evidence>
<protein>
    <recommendedName>
        <fullName evidence="2">KANL3/Tex30 alpha/beta hydrolase-like domain-containing protein</fullName>
    </recommendedName>
</protein>
<feature type="compositionally biased region" description="Polar residues" evidence="1">
    <location>
        <begin position="100"/>
        <end position="109"/>
    </location>
</feature>
<feature type="region of interest" description="Disordered" evidence="1">
    <location>
        <begin position="70"/>
        <end position="140"/>
    </location>
</feature>
<dbReference type="PANTHER" id="PTHR13136:SF11">
    <property type="entry name" value="TESTIS-EXPRESSED PROTEIN 30"/>
    <property type="match status" value="1"/>
</dbReference>
<accession>Q0UGF2</accession>
<dbReference type="HOGENOM" id="CLU_309508_0_0_1"/>
<dbReference type="RefSeq" id="XP_001799463.1">
    <property type="nucleotide sequence ID" value="XM_001799411.1"/>
</dbReference>
<name>Q0UGF2_PHANO</name>
<gene>
    <name evidence="3" type="ORF">SNOG_09162</name>
</gene>
<dbReference type="KEGG" id="pno:SNOG_09162"/>
<dbReference type="GeneID" id="5976364"/>
<feature type="compositionally biased region" description="Acidic residues" evidence="1">
    <location>
        <begin position="331"/>
        <end position="342"/>
    </location>
</feature>
<dbReference type="InParanoid" id="Q0UGF2"/>
<dbReference type="Pfam" id="PF20408">
    <property type="entry name" value="Abhydrolase_11"/>
    <property type="match status" value="1"/>
</dbReference>
<evidence type="ECO:0000313" key="4">
    <source>
        <dbReference type="Proteomes" id="UP000001055"/>
    </source>
</evidence>
<dbReference type="InterPro" id="IPR046879">
    <property type="entry name" value="KANL3/Tex30_Abhydrolase"/>
</dbReference>
<feature type="compositionally biased region" description="Low complexity" evidence="1">
    <location>
        <begin position="121"/>
        <end position="133"/>
    </location>
</feature>
<dbReference type="Proteomes" id="UP000001055">
    <property type="component" value="Unassembled WGS sequence"/>
</dbReference>
<dbReference type="eggNOG" id="KOG3253">
    <property type="taxonomic scope" value="Eukaryota"/>
</dbReference>
<dbReference type="PANTHER" id="PTHR13136">
    <property type="entry name" value="TESTIS DEVELOPMENT PROTEIN PRTD"/>
    <property type="match status" value="1"/>
</dbReference>
<dbReference type="InterPro" id="IPR026555">
    <property type="entry name" value="NSL3/Tex30"/>
</dbReference>
<reference evidence="4" key="1">
    <citation type="journal article" date="2007" name="Plant Cell">
        <title>Dothideomycete-plant interactions illuminated by genome sequencing and EST analysis of the wheat pathogen Stagonospora nodorum.</title>
        <authorList>
            <person name="Hane J.K."/>
            <person name="Lowe R.G."/>
            <person name="Solomon P.S."/>
            <person name="Tan K.C."/>
            <person name="Schoch C.L."/>
            <person name="Spatafora J.W."/>
            <person name="Crous P.W."/>
            <person name="Kodira C."/>
            <person name="Birren B.W."/>
            <person name="Galagan J.E."/>
            <person name="Torriani S.F."/>
            <person name="McDonald B.A."/>
            <person name="Oliver R.P."/>
        </authorList>
    </citation>
    <scope>NUCLEOTIDE SEQUENCE [LARGE SCALE GENOMIC DNA]</scope>
    <source>
        <strain evidence="4">SN15 / ATCC MYA-4574 / FGSC 10173</strain>
    </source>
</reference>
<feature type="compositionally biased region" description="Basic and acidic residues" evidence="1">
    <location>
        <begin position="1"/>
        <end position="12"/>
    </location>
</feature>
<feature type="region of interest" description="Disordered" evidence="1">
    <location>
        <begin position="670"/>
        <end position="730"/>
    </location>
</feature>
<feature type="domain" description="KANL3/Tex30 alpha/beta hydrolase-like" evidence="2">
    <location>
        <begin position="807"/>
        <end position="917"/>
    </location>
</feature>
<feature type="region of interest" description="Disordered" evidence="1">
    <location>
        <begin position="322"/>
        <end position="364"/>
    </location>
</feature>
<dbReference type="Gene3D" id="3.40.50.1820">
    <property type="entry name" value="alpha/beta hydrolase"/>
    <property type="match status" value="1"/>
</dbReference>
<feature type="compositionally biased region" description="Basic and acidic residues" evidence="1">
    <location>
        <begin position="343"/>
        <end position="353"/>
    </location>
</feature>
<dbReference type="VEuPathDB" id="FungiDB:JI435_091620"/>
<dbReference type="STRING" id="321614.Q0UGF2"/>
<evidence type="ECO:0000259" key="2">
    <source>
        <dbReference type="Pfam" id="PF20408"/>
    </source>
</evidence>
<dbReference type="InterPro" id="IPR029058">
    <property type="entry name" value="AB_hydrolase_fold"/>
</dbReference>